<evidence type="ECO:0000256" key="2">
    <source>
        <dbReference type="ARBA" id="ARBA00012438"/>
    </source>
</evidence>
<dbReference type="SUPFAM" id="SSF55785">
    <property type="entry name" value="PYP-like sensor domain (PAS domain)"/>
    <property type="match status" value="2"/>
</dbReference>
<evidence type="ECO:0000313" key="14">
    <source>
        <dbReference type="Proteomes" id="UP001519343"/>
    </source>
</evidence>
<evidence type="ECO:0000256" key="3">
    <source>
        <dbReference type="ARBA" id="ARBA00022553"/>
    </source>
</evidence>
<dbReference type="SMART" id="SM00086">
    <property type="entry name" value="PAC"/>
    <property type="match status" value="2"/>
</dbReference>
<evidence type="ECO:0000259" key="10">
    <source>
        <dbReference type="PROSITE" id="PS50109"/>
    </source>
</evidence>
<dbReference type="PRINTS" id="PR00344">
    <property type="entry name" value="BCTRLSENSOR"/>
</dbReference>
<keyword evidence="9" id="KW-0812">Transmembrane</keyword>
<dbReference type="InterPro" id="IPR000700">
    <property type="entry name" value="PAS-assoc_C"/>
</dbReference>
<dbReference type="Proteomes" id="UP001519343">
    <property type="component" value="Unassembled WGS sequence"/>
</dbReference>
<evidence type="ECO:0000256" key="4">
    <source>
        <dbReference type="ARBA" id="ARBA00022679"/>
    </source>
</evidence>
<dbReference type="SUPFAM" id="SSF55874">
    <property type="entry name" value="ATPase domain of HSP90 chaperone/DNA topoisomerase II/histidine kinase"/>
    <property type="match status" value="1"/>
</dbReference>
<dbReference type="PROSITE" id="PS50109">
    <property type="entry name" value="HIS_KIN"/>
    <property type="match status" value="1"/>
</dbReference>
<keyword evidence="9" id="KW-0472">Membrane</keyword>
<feature type="transmembrane region" description="Helical" evidence="9">
    <location>
        <begin position="46"/>
        <end position="70"/>
    </location>
</feature>
<evidence type="ECO:0000259" key="11">
    <source>
        <dbReference type="PROSITE" id="PS50112"/>
    </source>
</evidence>
<feature type="transmembrane region" description="Helical" evidence="9">
    <location>
        <begin position="12"/>
        <end position="34"/>
    </location>
</feature>
<gene>
    <name evidence="13" type="ORF">J2Z37_005077</name>
</gene>
<dbReference type="InterPro" id="IPR003661">
    <property type="entry name" value="HisK_dim/P_dom"/>
</dbReference>
<dbReference type="InterPro" id="IPR036890">
    <property type="entry name" value="HATPase_C_sf"/>
</dbReference>
<evidence type="ECO:0000256" key="6">
    <source>
        <dbReference type="ARBA" id="ARBA00022777"/>
    </source>
</evidence>
<proteinExistence type="predicted"/>
<dbReference type="InterPro" id="IPR035965">
    <property type="entry name" value="PAS-like_dom_sf"/>
</dbReference>
<accession>A0ABS4GXR1</accession>
<dbReference type="InterPro" id="IPR001610">
    <property type="entry name" value="PAC"/>
</dbReference>
<dbReference type="Pfam" id="PF02518">
    <property type="entry name" value="HATPase_c"/>
    <property type="match status" value="1"/>
</dbReference>
<keyword evidence="7" id="KW-0067">ATP-binding</keyword>
<dbReference type="Pfam" id="PF08448">
    <property type="entry name" value="PAS_4"/>
    <property type="match status" value="1"/>
</dbReference>
<dbReference type="SMART" id="SM00387">
    <property type="entry name" value="HATPase_c"/>
    <property type="match status" value="1"/>
</dbReference>
<dbReference type="InterPro" id="IPR005467">
    <property type="entry name" value="His_kinase_dom"/>
</dbReference>
<keyword evidence="3" id="KW-0597">Phosphoprotein</keyword>
<dbReference type="SUPFAM" id="SSF47384">
    <property type="entry name" value="Homodimeric domain of signal transducing histidine kinase"/>
    <property type="match status" value="1"/>
</dbReference>
<evidence type="ECO:0000256" key="8">
    <source>
        <dbReference type="ARBA" id="ARBA00023012"/>
    </source>
</evidence>
<evidence type="ECO:0000256" key="9">
    <source>
        <dbReference type="SAM" id="Phobius"/>
    </source>
</evidence>
<dbReference type="InterPro" id="IPR003594">
    <property type="entry name" value="HATPase_dom"/>
</dbReference>
<organism evidence="13 14">
    <name type="scientific">Ammoniphilus resinae</name>
    <dbReference type="NCBI Taxonomy" id="861532"/>
    <lineage>
        <taxon>Bacteria</taxon>
        <taxon>Bacillati</taxon>
        <taxon>Bacillota</taxon>
        <taxon>Bacilli</taxon>
        <taxon>Bacillales</taxon>
        <taxon>Paenibacillaceae</taxon>
        <taxon>Aneurinibacillus group</taxon>
        <taxon>Ammoniphilus</taxon>
    </lineage>
</organism>
<comment type="catalytic activity">
    <reaction evidence="1">
        <text>ATP + protein L-histidine = ADP + protein N-phospho-L-histidine.</text>
        <dbReference type="EC" id="2.7.13.3"/>
    </reaction>
</comment>
<dbReference type="CDD" id="cd00130">
    <property type="entry name" value="PAS"/>
    <property type="match status" value="2"/>
</dbReference>
<evidence type="ECO:0000256" key="7">
    <source>
        <dbReference type="ARBA" id="ARBA00022840"/>
    </source>
</evidence>
<keyword evidence="4" id="KW-0808">Transferase</keyword>
<evidence type="ECO:0000259" key="12">
    <source>
        <dbReference type="PROSITE" id="PS50113"/>
    </source>
</evidence>
<keyword evidence="6" id="KW-0418">Kinase</keyword>
<dbReference type="PANTHER" id="PTHR43065:SF34">
    <property type="entry name" value="SPORULATION KINASE A"/>
    <property type="match status" value="1"/>
</dbReference>
<keyword evidence="8" id="KW-0902">Two-component regulatory system</keyword>
<dbReference type="PROSITE" id="PS50112">
    <property type="entry name" value="PAS"/>
    <property type="match status" value="1"/>
</dbReference>
<name>A0ABS4GXR1_9BACL</name>
<dbReference type="InterPro" id="IPR004358">
    <property type="entry name" value="Sig_transdc_His_kin-like_C"/>
</dbReference>
<protein>
    <recommendedName>
        <fullName evidence="2">histidine kinase</fullName>
        <ecNumber evidence="2">2.7.13.3</ecNumber>
    </recommendedName>
</protein>
<dbReference type="Pfam" id="PF13426">
    <property type="entry name" value="PAS_9"/>
    <property type="match status" value="1"/>
</dbReference>
<sequence>MQDKDEAKKEILLPTFQIPVYFMIVSVVWIAFSYRILSWLIGNSKLFLMVNVIIDSIFVIGTACMLFILINRQLKEMHKQKRRSKEREEQLRLLINAMPEFVCYKDSEMRWLEANEFALRFFQLEGVDYKGKTDYELANYTAEHLKGTMEYCFQTDKQAMEGGVPIRVEEMILAEDGSSQFFDTVKVPVRDDNGQLKGLVVIGRNITHRKKTEERLEASKQHYKSLFEQNPDAILSLDKNGDFLVINTACEELTGYKAEELFQKECTELIVEEDFERASSYFMECMKGNPQTYEITIKRKDGVRAQINVKNIPILVNGEVTGFYAICKDVTEWRAAEEMLRKSDRLSIAGQLAAGVAHEIRNPLASLSGFVQLLQKEATTNQHYYEIMLSELNRINFIVSEFLRVAKPQVLHFESKDLHAIFKNVIAIAETQAIMNNVQIITDFDPDIPAIYCEENQLKQVFLNILKNAIEAMPKGGDIRIEVKRGKADGVSIRFMDEGCGIDPDRIRKLGEPFYSTKEKGTGLGLMVSYKIIEAHQGCIHVTSELEKGTTVEVRLPSVMTK</sequence>
<reference evidence="13 14" key="1">
    <citation type="submission" date="2021-03" db="EMBL/GenBank/DDBJ databases">
        <title>Genomic Encyclopedia of Type Strains, Phase IV (KMG-IV): sequencing the most valuable type-strain genomes for metagenomic binning, comparative biology and taxonomic classification.</title>
        <authorList>
            <person name="Goeker M."/>
        </authorList>
    </citation>
    <scope>NUCLEOTIDE SEQUENCE [LARGE SCALE GENOMIC DNA]</scope>
    <source>
        <strain evidence="13 14">DSM 24738</strain>
    </source>
</reference>
<dbReference type="EC" id="2.7.13.3" evidence="2"/>
<keyword evidence="9" id="KW-1133">Transmembrane helix</keyword>
<dbReference type="InterPro" id="IPR000014">
    <property type="entry name" value="PAS"/>
</dbReference>
<dbReference type="InterPro" id="IPR013656">
    <property type="entry name" value="PAS_4"/>
</dbReference>
<dbReference type="Gene3D" id="3.30.565.10">
    <property type="entry name" value="Histidine kinase-like ATPase, C-terminal domain"/>
    <property type="match status" value="1"/>
</dbReference>
<dbReference type="PROSITE" id="PS50113">
    <property type="entry name" value="PAC"/>
    <property type="match status" value="2"/>
</dbReference>
<keyword evidence="14" id="KW-1185">Reference proteome</keyword>
<keyword evidence="5" id="KW-0547">Nucleotide-binding</keyword>
<evidence type="ECO:0000313" key="13">
    <source>
        <dbReference type="EMBL" id="MBP1935057.1"/>
    </source>
</evidence>
<feature type="domain" description="PAS" evidence="11">
    <location>
        <begin position="219"/>
        <end position="289"/>
    </location>
</feature>
<dbReference type="RefSeq" id="WP_209813018.1">
    <property type="nucleotide sequence ID" value="NZ_JAGGKT010000037.1"/>
</dbReference>
<dbReference type="EMBL" id="JAGGKT010000037">
    <property type="protein sequence ID" value="MBP1935057.1"/>
    <property type="molecule type" value="Genomic_DNA"/>
</dbReference>
<feature type="domain" description="PAC" evidence="12">
    <location>
        <begin position="291"/>
        <end position="342"/>
    </location>
</feature>
<dbReference type="Gene3D" id="3.30.450.20">
    <property type="entry name" value="PAS domain"/>
    <property type="match status" value="2"/>
</dbReference>
<dbReference type="Gene3D" id="1.10.287.130">
    <property type="match status" value="1"/>
</dbReference>
<dbReference type="Pfam" id="PF00512">
    <property type="entry name" value="HisKA"/>
    <property type="match status" value="1"/>
</dbReference>
<dbReference type="NCBIfam" id="TIGR00229">
    <property type="entry name" value="sensory_box"/>
    <property type="match status" value="2"/>
</dbReference>
<evidence type="ECO:0000256" key="5">
    <source>
        <dbReference type="ARBA" id="ARBA00022741"/>
    </source>
</evidence>
<comment type="caution">
    <text evidence="13">The sequence shown here is derived from an EMBL/GenBank/DDBJ whole genome shotgun (WGS) entry which is preliminary data.</text>
</comment>
<dbReference type="SMART" id="SM00388">
    <property type="entry name" value="HisKA"/>
    <property type="match status" value="1"/>
</dbReference>
<feature type="domain" description="Histidine kinase" evidence="10">
    <location>
        <begin position="355"/>
        <end position="560"/>
    </location>
</feature>
<feature type="domain" description="PAC" evidence="12">
    <location>
        <begin position="166"/>
        <end position="218"/>
    </location>
</feature>
<evidence type="ECO:0000256" key="1">
    <source>
        <dbReference type="ARBA" id="ARBA00000085"/>
    </source>
</evidence>
<dbReference type="SMART" id="SM00091">
    <property type="entry name" value="PAS"/>
    <property type="match status" value="2"/>
</dbReference>
<dbReference type="PANTHER" id="PTHR43065">
    <property type="entry name" value="SENSOR HISTIDINE KINASE"/>
    <property type="match status" value="1"/>
</dbReference>
<dbReference type="CDD" id="cd00082">
    <property type="entry name" value="HisKA"/>
    <property type="match status" value="1"/>
</dbReference>
<dbReference type="InterPro" id="IPR036097">
    <property type="entry name" value="HisK_dim/P_sf"/>
</dbReference>